<keyword evidence="2" id="KW-1185">Reference proteome</keyword>
<sequence>MIAQHLTSGCFRDAKWDRGSGTASIENEKSLEDETCAAIPQTRRVGVDGRTGEAIKCRYDDVYPSILDVVLRDALDVGTRATPASKLTFMASPLIVTPLGGQTDVHYARYPTILSPGHGDIPLIRSASALGCKLSLKVVGSEQTSNMDVSTQLYGVEKARPHMRTRSR</sequence>
<dbReference type="EMBL" id="KB445573">
    <property type="protein sequence ID" value="EMD93309.1"/>
    <property type="molecule type" value="Genomic_DNA"/>
</dbReference>
<dbReference type="OMA" id="YARYPTI"/>
<protein>
    <submittedName>
        <fullName evidence="1">Uncharacterized protein</fullName>
    </submittedName>
</protein>
<reference evidence="2" key="2">
    <citation type="journal article" date="2013" name="PLoS Genet.">
        <title>Comparative genome structure, secondary metabolite, and effector coding capacity across Cochliobolus pathogens.</title>
        <authorList>
            <person name="Condon B.J."/>
            <person name="Leng Y."/>
            <person name="Wu D."/>
            <person name="Bushley K.E."/>
            <person name="Ohm R.A."/>
            <person name="Otillar R."/>
            <person name="Martin J."/>
            <person name="Schackwitz W."/>
            <person name="Grimwood J."/>
            <person name="MohdZainudin N."/>
            <person name="Xue C."/>
            <person name="Wang R."/>
            <person name="Manning V.A."/>
            <person name="Dhillon B."/>
            <person name="Tu Z.J."/>
            <person name="Steffenson B.J."/>
            <person name="Salamov A."/>
            <person name="Sun H."/>
            <person name="Lowry S."/>
            <person name="LaButti K."/>
            <person name="Han J."/>
            <person name="Copeland A."/>
            <person name="Lindquist E."/>
            <person name="Barry K."/>
            <person name="Schmutz J."/>
            <person name="Baker S.E."/>
            <person name="Ciuffetti L.M."/>
            <person name="Grigoriev I.V."/>
            <person name="Zhong S."/>
            <person name="Turgeon B.G."/>
        </authorList>
    </citation>
    <scope>NUCLEOTIDE SEQUENCE [LARGE SCALE GENOMIC DNA]</scope>
    <source>
        <strain evidence="2">C5 / ATCC 48332 / race O</strain>
    </source>
</reference>
<dbReference type="OrthoDB" id="3688061at2759"/>
<name>M2U447_COCH5</name>
<gene>
    <name evidence="1" type="ORF">COCHEDRAFT_1192670</name>
</gene>
<reference evidence="1 2" key="1">
    <citation type="journal article" date="2012" name="PLoS Pathog.">
        <title>Diverse lifestyles and strategies of plant pathogenesis encoded in the genomes of eighteen Dothideomycetes fungi.</title>
        <authorList>
            <person name="Ohm R.A."/>
            <person name="Feau N."/>
            <person name="Henrissat B."/>
            <person name="Schoch C.L."/>
            <person name="Horwitz B.A."/>
            <person name="Barry K.W."/>
            <person name="Condon B.J."/>
            <person name="Copeland A.C."/>
            <person name="Dhillon B."/>
            <person name="Glaser F."/>
            <person name="Hesse C.N."/>
            <person name="Kosti I."/>
            <person name="LaButti K."/>
            <person name="Lindquist E.A."/>
            <person name="Lucas S."/>
            <person name="Salamov A.A."/>
            <person name="Bradshaw R.E."/>
            <person name="Ciuffetti L."/>
            <person name="Hamelin R.C."/>
            <person name="Kema G.H.J."/>
            <person name="Lawrence C."/>
            <person name="Scott J.A."/>
            <person name="Spatafora J.W."/>
            <person name="Turgeon B.G."/>
            <person name="de Wit P.J.G.M."/>
            <person name="Zhong S."/>
            <person name="Goodwin S.B."/>
            <person name="Grigoriev I.V."/>
        </authorList>
    </citation>
    <scope>NUCLEOTIDE SEQUENCE [LARGE SCALE GENOMIC DNA]</scope>
    <source>
        <strain evidence="2">C5 / ATCC 48332 / race O</strain>
    </source>
</reference>
<organism evidence="1 2">
    <name type="scientific">Cochliobolus heterostrophus (strain C5 / ATCC 48332 / race O)</name>
    <name type="common">Southern corn leaf blight fungus</name>
    <name type="synonym">Bipolaris maydis</name>
    <dbReference type="NCBI Taxonomy" id="701091"/>
    <lineage>
        <taxon>Eukaryota</taxon>
        <taxon>Fungi</taxon>
        <taxon>Dikarya</taxon>
        <taxon>Ascomycota</taxon>
        <taxon>Pezizomycotina</taxon>
        <taxon>Dothideomycetes</taxon>
        <taxon>Pleosporomycetidae</taxon>
        <taxon>Pleosporales</taxon>
        <taxon>Pleosporineae</taxon>
        <taxon>Pleosporaceae</taxon>
        <taxon>Bipolaris</taxon>
    </lineage>
</organism>
<accession>M2U447</accession>
<evidence type="ECO:0000313" key="2">
    <source>
        <dbReference type="Proteomes" id="UP000016936"/>
    </source>
</evidence>
<dbReference type="Proteomes" id="UP000016936">
    <property type="component" value="Unassembled WGS sequence"/>
</dbReference>
<dbReference type="AlphaFoldDB" id="M2U447"/>
<evidence type="ECO:0000313" key="1">
    <source>
        <dbReference type="EMBL" id="EMD93309.1"/>
    </source>
</evidence>
<proteinExistence type="predicted"/>
<dbReference type="HOGENOM" id="CLU_135128_0_0_1"/>